<sequence length="674" mass="75386">MWWRKRRERTLALNDMWKERRMIVILLGIICIPLLYSGIYLSAFFDPYGEMENLSVAVVNEDEGVSYKEKNVNVGKELVDRLKEDDQFGWTFVDREEMEKGVKKGKYRLAVLIPKDFSERAISVKDPEPLKGEIKYYANEGSSYLTSQIGKRMIQGLQDSIEENMIHAYAEVLFDKMDQSVAQLIKAKDGSSKLAGATGKAEEKTGLMENGATKLTAGAKKVANGLGQMHSQIQSSNKDLPKLRNGAEKVQEGIGTFNQLIHNPKLDRGVAVVSEKARQLKEDISQLKKIVQDLNAKNNEALQSYEQVLKNNPELADDPQAMRVKEILNEEQSNHSDLKERVERILGKAETVLDRASRLEQDLNKIQNSFDQLYNGQSQVVAGIKKVEAGMNQLEDATGKLYSGASLVATKLDQLSSGLDRLASALNQISDGQSTLTEKLADGVDEAREALNGKENKADQMSNPVEVDEDKLNEVPNYATGFAPYFISLSLWVGAMLLFTVLDMKRPLLDDYRPYSGLSVALIGVIQGLLLVWMLLHVVGIEAKETLWLYAFTVLIAVVFISINHFLVAAFKDPGRFLSILTLMFQLTSSSGTYPVELLPSFFQGVSPFLPMTYSIEGLRAVISTGDLSVMMEQAKILIGFGVGAWLLKLLAEWMWRELPQRLKQRKLKTAEQQ</sequence>
<organism evidence="8 9">
    <name type="scientific">Melghirimyces algeriensis</name>
    <dbReference type="NCBI Taxonomy" id="910412"/>
    <lineage>
        <taxon>Bacteria</taxon>
        <taxon>Bacillati</taxon>
        <taxon>Bacillota</taxon>
        <taxon>Bacilli</taxon>
        <taxon>Bacillales</taxon>
        <taxon>Thermoactinomycetaceae</taxon>
        <taxon>Melghirimyces</taxon>
    </lineage>
</organism>
<evidence type="ECO:0000256" key="1">
    <source>
        <dbReference type="ARBA" id="ARBA00004141"/>
    </source>
</evidence>
<dbReference type="GO" id="GO:0016020">
    <property type="term" value="C:membrane"/>
    <property type="evidence" value="ECO:0007669"/>
    <property type="project" value="UniProtKB-SubCell"/>
</dbReference>
<reference evidence="8 9" key="1">
    <citation type="submission" date="2017-05" db="EMBL/GenBank/DDBJ databases">
        <authorList>
            <person name="Varghese N."/>
            <person name="Submissions S."/>
        </authorList>
    </citation>
    <scope>NUCLEOTIDE SEQUENCE [LARGE SCALE GENOMIC DNA]</scope>
    <source>
        <strain evidence="8 9">DSM 45474</strain>
    </source>
</reference>
<evidence type="ECO:0000256" key="4">
    <source>
        <dbReference type="ARBA" id="ARBA00023136"/>
    </source>
</evidence>
<accession>A0A521FBN0</accession>
<evidence type="ECO:0000259" key="7">
    <source>
        <dbReference type="Pfam" id="PF12698"/>
    </source>
</evidence>
<keyword evidence="3 6" id="KW-1133">Transmembrane helix</keyword>
<feature type="domain" description="ABC-2 type transporter transmembrane" evidence="7">
    <location>
        <begin position="518"/>
        <end position="648"/>
    </location>
</feature>
<evidence type="ECO:0000313" key="9">
    <source>
        <dbReference type="Proteomes" id="UP000315636"/>
    </source>
</evidence>
<dbReference type="PANTHER" id="PTHR43077:SF5">
    <property type="entry name" value="PHAGE INFECTION PROTEIN"/>
    <property type="match status" value="1"/>
</dbReference>
<keyword evidence="5" id="KW-0175">Coiled coil</keyword>
<keyword evidence="9" id="KW-1185">Reference proteome</keyword>
<dbReference type="GO" id="GO:0140359">
    <property type="term" value="F:ABC-type transporter activity"/>
    <property type="evidence" value="ECO:0007669"/>
    <property type="project" value="InterPro"/>
</dbReference>
<dbReference type="Gene3D" id="3.40.1710.10">
    <property type="entry name" value="abc type-2 transporter like domain"/>
    <property type="match status" value="1"/>
</dbReference>
<dbReference type="InterPro" id="IPR051328">
    <property type="entry name" value="T7SS_ABC-Transporter"/>
</dbReference>
<dbReference type="AlphaFoldDB" id="A0A521FBN0"/>
<feature type="domain" description="ABC-2 type transporter transmembrane" evidence="7">
    <location>
        <begin position="26"/>
        <end position="165"/>
    </location>
</feature>
<dbReference type="SUPFAM" id="SSF58104">
    <property type="entry name" value="Methyl-accepting chemotaxis protein (MCP) signaling domain"/>
    <property type="match status" value="1"/>
</dbReference>
<dbReference type="Gene3D" id="1.10.287.950">
    <property type="entry name" value="Methyl-accepting chemotaxis protein"/>
    <property type="match status" value="1"/>
</dbReference>
<dbReference type="InterPro" id="IPR013525">
    <property type="entry name" value="ABC2_TM"/>
</dbReference>
<dbReference type="Proteomes" id="UP000315636">
    <property type="component" value="Unassembled WGS sequence"/>
</dbReference>
<dbReference type="InterPro" id="IPR017500">
    <property type="entry name" value="Phage_infect_YhgE_N"/>
</dbReference>
<keyword evidence="2 6" id="KW-0812">Transmembrane</keyword>
<evidence type="ECO:0000256" key="2">
    <source>
        <dbReference type="ARBA" id="ARBA00022692"/>
    </source>
</evidence>
<dbReference type="EMBL" id="FXTI01000016">
    <property type="protein sequence ID" value="SMO93612.1"/>
    <property type="molecule type" value="Genomic_DNA"/>
</dbReference>
<evidence type="ECO:0000256" key="5">
    <source>
        <dbReference type="SAM" id="Coils"/>
    </source>
</evidence>
<protein>
    <submittedName>
        <fullName evidence="8">Putative membrane protein</fullName>
    </submittedName>
</protein>
<evidence type="ECO:0000256" key="3">
    <source>
        <dbReference type="ARBA" id="ARBA00022989"/>
    </source>
</evidence>
<comment type="subcellular location">
    <subcellularLocation>
        <location evidence="1">Membrane</location>
        <topology evidence="1">Multi-pass membrane protein</topology>
    </subcellularLocation>
</comment>
<feature type="coiled-coil region" evidence="5">
    <location>
        <begin position="270"/>
        <end position="369"/>
    </location>
</feature>
<gene>
    <name evidence="8" type="ORF">SAMN06264849_11618</name>
</gene>
<keyword evidence="4 6" id="KW-0472">Membrane</keyword>
<feature type="transmembrane region" description="Helical" evidence="6">
    <location>
        <begin position="482"/>
        <end position="502"/>
    </location>
</feature>
<dbReference type="NCBIfam" id="TIGR03061">
    <property type="entry name" value="pip_yhgE_Nterm"/>
    <property type="match status" value="1"/>
</dbReference>
<feature type="transmembrane region" description="Helical" evidence="6">
    <location>
        <begin position="21"/>
        <end position="45"/>
    </location>
</feature>
<feature type="transmembrane region" description="Helical" evidence="6">
    <location>
        <begin position="548"/>
        <end position="570"/>
    </location>
</feature>
<proteinExistence type="predicted"/>
<evidence type="ECO:0000313" key="8">
    <source>
        <dbReference type="EMBL" id="SMO93612.1"/>
    </source>
</evidence>
<dbReference type="InterPro" id="IPR017501">
    <property type="entry name" value="Phage_infect_YhgE_C"/>
</dbReference>
<feature type="transmembrane region" description="Helical" evidence="6">
    <location>
        <begin position="637"/>
        <end position="656"/>
    </location>
</feature>
<feature type="transmembrane region" description="Helical" evidence="6">
    <location>
        <begin position="514"/>
        <end position="536"/>
    </location>
</feature>
<dbReference type="NCBIfam" id="TIGR03062">
    <property type="entry name" value="pip_yhgE_Cterm"/>
    <property type="match status" value="1"/>
</dbReference>
<dbReference type="PANTHER" id="PTHR43077">
    <property type="entry name" value="TRANSPORT PERMEASE YVFS-RELATED"/>
    <property type="match status" value="1"/>
</dbReference>
<evidence type="ECO:0000256" key="6">
    <source>
        <dbReference type="SAM" id="Phobius"/>
    </source>
</evidence>
<dbReference type="Pfam" id="PF12698">
    <property type="entry name" value="ABC2_membrane_3"/>
    <property type="match status" value="2"/>
</dbReference>
<name>A0A521FBN0_9BACL</name>
<feature type="transmembrane region" description="Helical" evidence="6">
    <location>
        <begin position="577"/>
        <end position="596"/>
    </location>
</feature>